<dbReference type="EMBL" id="DF977453">
    <property type="protein sequence ID" value="GAP84724.1"/>
    <property type="molecule type" value="Genomic_DNA"/>
</dbReference>
<dbReference type="PANTHER" id="PTHR34414:SF1">
    <property type="entry name" value="SUBTILISIN-LIKE SERINE PROTEASE"/>
    <property type="match status" value="1"/>
</dbReference>
<dbReference type="GO" id="GO:0006508">
    <property type="term" value="P:proteolysis"/>
    <property type="evidence" value="ECO:0007669"/>
    <property type="project" value="UniProtKB-KW"/>
</dbReference>
<keyword evidence="4" id="KW-1185">Reference proteome</keyword>
<organism evidence="3">
    <name type="scientific">Rosellinia necatrix</name>
    <name type="common">White root-rot fungus</name>
    <dbReference type="NCBI Taxonomy" id="77044"/>
    <lineage>
        <taxon>Eukaryota</taxon>
        <taxon>Fungi</taxon>
        <taxon>Dikarya</taxon>
        <taxon>Ascomycota</taxon>
        <taxon>Pezizomycotina</taxon>
        <taxon>Sordariomycetes</taxon>
        <taxon>Xylariomycetidae</taxon>
        <taxon>Xylariales</taxon>
        <taxon>Xylariaceae</taxon>
        <taxon>Rosellinia</taxon>
    </lineage>
</organism>
<feature type="compositionally biased region" description="Polar residues" evidence="1">
    <location>
        <begin position="29"/>
        <end position="44"/>
    </location>
</feature>
<evidence type="ECO:0000313" key="3">
    <source>
        <dbReference type="EMBL" id="GAP84724.1"/>
    </source>
</evidence>
<dbReference type="OrthoDB" id="5086500at2759"/>
<evidence type="ECO:0000313" key="4">
    <source>
        <dbReference type="Proteomes" id="UP000054516"/>
    </source>
</evidence>
<dbReference type="AlphaFoldDB" id="A0A1W2TAS7"/>
<keyword evidence="3" id="KW-0378">Hydrolase</keyword>
<feature type="compositionally biased region" description="Polar residues" evidence="1">
    <location>
        <begin position="343"/>
        <end position="352"/>
    </location>
</feature>
<dbReference type="STRING" id="77044.A0A1W2TAS7"/>
<keyword evidence="2" id="KW-1133">Transmembrane helix</keyword>
<name>A0A1W2TAS7_ROSNE</name>
<feature type="region of interest" description="Disordered" evidence="1">
    <location>
        <begin position="29"/>
        <end position="50"/>
    </location>
</feature>
<keyword evidence="2" id="KW-0812">Transmembrane</keyword>
<keyword evidence="3" id="KW-0645">Protease</keyword>
<dbReference type="InterPro" id="IPR046536">
    <property type="entry name" value="DUF6601"/>
</dbReference>
<dbReference type="Pfam" id="PF20246">
    <property type="entry name" value="DUF6601"/>
    <property type="match status" value="1"/>
</dbReference>
<dbReference type="GO" id="GO:0008233">
    <property type="term" value="F:peptidase activity"/>
    <property type="evidence" value="ECO:0007669"/>
    <property type="project" value="UniProtKB-KW"/>
</dbReference>
<dbReference type="Proteomes" id="UP000054516">
    <property type="component" value="Unassembled WGS sequence"/>
</dbReference>
<evidence type="ECO:0000256" key="2">
    <source>
        <dbReference type="SAM" id="Phobius"/>
    </source>
</evidence>
<reference evidence="3" key="1">
    <citation type="submission" date="2016-03" db="EMBL/GenBank/DDBJ databases">
        <title>Draft genome sequence of Rosellinia necatrix.</title>
        <authorList>
            <person name="Kanematsu S."/>
        </authorList>
    </citation>
    <scope>NUCLEOTIDE SEQUENCE [LARGE SCALE GENOMIC DNA]</scope>
    <source>
        <strain evidence="3">W97</strain>
    </source>
</reference>
<protein>
    <submittedName>
        <fullName evidence="3">Putative subtilisin-like serine protease</fullName>
    </submittedName>
</protein>
<sequence>MHQPPFSADEELCKGLVVLKLGQGNLIQRTSKSTGEGQTPSKQKNYLPGEPNIQLDDATIGTHLEEELVTADLDRLSAYLWLVAKQDSSHISSLTHQIVRGREIVITENPGLHLVWHYNRVFIKPLPKYLLSHAFWEFYLISPDSPILEPRRNELRKAGLGFLRSYHHLIRRRSDFDLAMREETRLLPKKTKYAHFVKLIKYLEAVEDNMVSSRYSYGELRLSRLNLWIKLILFRFTYHKAEGQYGPYFARFYGPIIFLFTIFSVILSAMQVVLAAISLVDGSGSRSWHSFVSASQGFSIFTLFAAAVALLLLLVVLVALSSREAVYALKDLYRKRQGRKTVTVESGVTTSPIGDRERGLDPIPRTQQLN</sequence>
<feature type="transmembrane region" description="Helical" evidence="2">
    <location>
        <begin position="300"/>
        <end position="320"/>
    </location>
</feature>
<feature type="region of interest" description="Disordered" evidence="1">
    <location>
        <begin position="343"/>
        <end position="370"/>
    </location>
</feature>
<dbReference type="OMA" id="WYYERIY"/>
<proteinExistence type="predicted"/>
<dbReference type="PANTHER" id="PTHR34414">
    <property type="entry name" value="HET DOMAIN-CONTAINING PROTEIN-RELATED"/>
    <property type="match status" value="1"/>
</dbReference>
<accession>A0A1W2TAS7</accession>
<feature type="transmembrane region" description="Helical" evidence="2">
    <location>
        <begin position="256"/>
        <end position="280"/>
    </location>
</feature>
<keyword evidence="2" id="KW-0472">Membrane</keyword>
<gene>
    <name evidence="3" type="ORF">SAMD00023353_0800230</name>
</gene>
<evidence type="ECO:0000256" key="1">
    <source>
        <dbReference type="SAM" id="MobiDB-lite"/>
    </source>
</evidence>